<dbReference type="Gene3D" id="1.20.1250.20">
    <property type="entry name" value="MFS general substrate transporter like domains"/>
    <property type="match status" value="1"/>
</dbReference>
<evidence type="ECO:0000256" key="6">
    <source>
        <dbReference type="ARBA" id="ARBA00022989"/>
    </source>
</evidence>
<evidence type="ECO:0000256" key="5">
    <source>
        <dbReference type="ARBA" id="ARBA00022692"/>
    </source>
</evidence>
<evidence type="ECO:0000256" key="2">
    <source>
        <dbReference type="ARBA" id="ARBA00008537"/>
    </source>
</evidence>
<dbReference type="InterPro" id="IPR036259">
    <property type="entry name" value="MFS_trans_sf"/>
</dbReference>
<comment type="subcellular location">
    <subcellularLocation>
        <location evidence="1">Cell membrane</location>
        <topology evidence="1">Multi-pass membrane protein</topology>
    </subcellularLocation>
</comment>
<keyword evidence="4" id="KW-1003">Cell membrane</keyword>
<feature type="transmembrane region" description="Helical" evidence="9">
    <location>
        <begin position="144"/>
        <end position="170"/>
    </location>
</feature>
<feature type="transmembrane region" description="Helical" evidence="9">
    <location>
        <begin position="207"/>
        <end position="226"/>
    </location>
</feature>
<sequence>MQQQDPQLSELRLFQEEKTSQPCEQVERNGHSHKQERRTGETVTLPVIEPRLPRAAAHSEQQGGRSATVIETNKWLVFGILAIGVFMATLDGSIVNISLPAIANYFHVPLNGAVEWVTIAYLVTTASMLLTAGRLADMVGQKPVWLLGLVIFTFGSAICGAAPSLLFLVIARGFQGIGGALMMAISPAMLTSAFPPSERGRALGLNAINVALGVSVGPTVGGLITTSLSWRWIFYVNVPVGIIGLLATWFLLKERHAQRQGRFDPLGALTLGLGLAGITLALSFGQELGWFSPFVMVSLLGGLAALIALYFIEQRVAYPVIDFSLLRRRVFLSANISLILCFMSLFAVSFLMPFYLEQLHGFPTEVAGLLLTPLPITLACVAPLSGSLADRIGSRWLAATGLAISCLGLILLGQLNAHSSIWDIIWRLVVTGMGQAIFQSPNSSALMGDAPREQQGSASGFLATGRTMGQSISVALAGAVFTSLGGADAGLQLVMLRAHGALSAARAGALEQTFSHAFQSAFLVCALIAAIGVGTSLVRGKEERRRHQAGLTELSH</sequence>
<feature type="transmembrane region" description="Helical" evidence="9">
    <location>
        <begin position="332"/>
        <end position="354"/>
    </location>
</feature>
<dbReference type="Gene3D" id="1.20.1720.10">
    <property type="entry name" value="Multidrug resistance protein D"/>
    <property type="match status" value="1"/>
</dbReference>
<protein>
    <submittedName>
        <fullName evidence="11">MFS transporter</fullName>
    </submittedName>
</protein>
<dbReference type="EMBL" id="BKZV01000010">
    <property type="protein sequence ID" value="GER85774.1"/>
    <property type="molecule type" value="Genomic_DNA"/>
</dbReference>
<dbReference type="GO" id="GO:0005886">
    <property type="term" value="C:plasma membrane"/>
    <property type="evidence" value="ECO:0007669"/>
    <property type="project" value="UniProtKB-SubCell"/>
</dbReference>
<comment type="similarity">
    <text evidence="2">Belongs to the major facilitator superfamily. EmrB family.</text>
</comment>
<dbReference type="PRINTS" id="PR01036">
    <property type="entry name" value="TCRTETB"/>
</dbReference>
<keyword evidence="5 9" id="KW-0812">Transmembrane</keyword>
<evidence type="ECO:0000256" key="7">
    <source>
        <dbReference type="ARBA" id="ARBA00023136"/>
    </source>
</evidence>
<feature type="region of interest" description="Disordered" evidence="8">
    <location>
        <begin position="1"/>
        <end position="45"/>
    </location>
</feature>
<dbReference type="AlphaFoldDB" id="A0A5J4KB16"/>
<feature type="transmembrane region" description="Helical" evidence="9">
    <location>
        <begin position="516"/>
        <end position="538"/>
    </location>
</feature>
<comment type="caution">
    <text evidence="11">The sequence shown here is derived from an EMBL/GenBank/DDBJ whole genome shotgun (WGS) entry which is preliminary data.</text>
</comment>
<evidence type="ECO:0000256" key="1">
    <source>
        <dbReference type="ARBA" id="ARBA00004651"/>
    </source>
</evidence>
<evidence type="ECO:0000256" key="3">
    <source>
        <dbReference type="ARBA" id="ARBA00022448"/>
    </source>
</evidence>
<evidence type="ECO:0000259" key="10">
    <source>
        <dbReference type="PROSITE" id="PS50850"/>
    </source>
</evidence>
<name>A0A5J4KB16_9CHLR</name>
<dbReference type="InterPro" id="IPR004638">
    <property type="entry name" value="EmrB-like"/>
</dbReference>
<organism evidence="11 12">
    <name type="scientific">Thermogemmatispora aurantia</name>
    <dbReference type="NCBI Taxonomy" id="2045279"/>
    <lineage>
        <taxon>Bacteria</taxon>
        <taxon>Bacillati</taxon>
        <taxon>Chloroflexota</taxon>
        <taxon>Ktedonobacteria</taxon>
        <taxon>Thermogemmatisporales</taxon>
        <taxon>Thermogemmatisporaceae</taxon>
        <taxon>Thermogemmatispora</taxon>
    </lineage>
</organism>
<dbReference type="CDD" id="cd17321">
    <property type="entry name" value="MFS_MMR_MDR_like"/>
    <property type="match status" value="1"/>
</dbReference>
<keyword evidence="6 9" id="KW-1133">Transmembrane helix</keyword>
<keyword evidence="7 9" id="KW-0472">Membrane</keyword>
<dbReference type="InterPro" id="IPR020846">
    <property type="entry name" value="MFS_dom"/>
</dbReference>
<keyword evidence="12" id="KW-1185">Reference proteome</keyword>
<evidence type="ECO:0000256" key="4">
    <source>
        <dbReference type="ARBA" id="ARBA00022475"/>
    </source>
</evidence>
<keyword evidence="3" id="KW-0813">Transport</keyword>
<feature type="transmembrane region" description="Helical" evidence="9">
    <location>
        <begin position="290"/>
        <end position="312"/>
    </location>
</feature>
<accession>A0A5J4KB16</accession>
<dbReference type="Pfam" id="PF07690">
    <property type="entry name" value="MFS_1"/>
    <property type="match status" value="2"/>
</dbReference>
<feature type="transmembrane region" description="Helical" evidence="9">
    <location>
        <begin position="113"/>
        <end position="132"/>
    </location>
</feature>
<proteinExistence type="inferred from homology"/>
<evidence type="ECO:0000256" key="8">
    <source>
        <dbReference type="SAM" id="MobiDB-lite"/>
    </source>
</evidence>
<feature type="transmembrane region" description="Helical" evidence="9">
    <location>
        <begin position="366"/>
        <end position="384"/>
    </location>
</feature>
<feature type="transmembrane region" description="Helical" evidence="9">
    <location>
        <begin position="474"/>
        <end position="496"/>
    </location>
</feature>
<feature type="domain" description="Major facilitator superfamily (MFS) profile" evidence="10">
    <location>
        <begin position="77"/>
        <end position="544"/>
    </location>
</feature>
<evidence type="ECO:0000256" key="9">
    <source>
        <dbReference type="SAM" id="Phobius"/>
    </source>
</evidence>
<dbReference type="RefSeq" id="WP_151730210.1">
    <property type="nucleotide sequence ID" value="NZ_BKZV01000010.1"/>
</dbReference>
<gene>
    <name evidence="11" type="ORF">KTAU_44080</name>
</gene>
<feature type="transmembrane region" description="Helical" evidence="9">
    <location>
        <begin position="232"/>
        <end position="252"/>
    </location>
</feature>
<reference evidence="11 12" key="1">
    <citation type="journal article" date="2019" name="Int. J. Syst. Evol. Microbiol.">
        <title>Thermogemmatispora aurantia sp. nov. and Thermogemmatispora argillosa sp. nov., within the class Ktedonobacteria, and emended description of the genus Thermogemmatispora.</title>
        <authorList>
            <person name="Zheng Y."/>
            <person name="Wang C.M."/>
            <person name="Sakai Y."/>
            <person name="Abe K."/>
            <person name="Yokota A."/>
            <person name="Yabe S."/>
        </authorList>
    </citation>
    <scope>NUCLEOTIDE SEQUENCE [LARGE SCALE GENOMIC DNA]</scope>
    <source>
        <strain evidence="11 12">A1-2</strain>
    </source>
</reference>
<feature type="compositionally biased region" description="Basic and acidic residues" evidence="8">
    <location>
        <begin position="13"/>
        <end position="30"/>
    </location>
</feature>
<dbReference type="PANTHER" id="PTHR42718:SF9">
    <property type="entry name" value="MAJOR FACILITATOR SUPERFAMILY MULTIDRUG TRANSPORTER MFSC"/>
    <property type="match status" value="1"/>
</dbReference>
<evidence type="ECO:0000313" key="12">
    <source>
        <dbReference type="Proteomes" id="UP000334820"/>
    </source>
</evidence>
<dbReference type="PROSITE" id="PS50850">
    <property type="entry name" value="MFS"/>
    <property type="match status" value="1"/>
</dbReference>
<feature type="transmembrane region" description="Helical" evidence="9">
    <location>
        <begin position="75"/>
        <end position="101"/>
    </location>
</feature>
<dbReference type="PANTHER" id="PTHR42718">
    <property type="entry name" value="MAJOR FACILITATOR SUPERFAMILY MULTIDRUG TRANSPORTER MFSC"/>
    <property type="match status" value="1"/>
</dbReference>
<dbReference type="GO" id="GO:0022857">
    <property type="term" value="F:transmembrane transporter activity"/>
    <property type="evidence" value="ECO:0007669"/>
    <property type="project" value="InterPro"/>
</dbReference>
<dbReference type="SUPFAM" id="SSF103473">
    <property type="entry name" value="MFS general substrate transporter"/>
    <property type="match status" value="2"/>
</dbReference>
<dbReference type="InterPro" id="IPR011701">
    <property type="entry name" value="MFS"/>
</dbReference>
<feature type="transmembrane region" description="Helical" evidence="9">
    <location>
        <begin position="176"/>
        <end position="195"/>
    </location>
</feature>
<feature type="transmembrane region" description="Helical" evidence="9">
    <location>
        <begin position="264"/>
        <end position="284"/>
    </location>
</feature>
<evidence type="ECO:0000313" key="11">
    <source>
        <dbReference type="EMBL" id="GER85774.1"/>
    </source>
</evidence>
<dbReference type="NCBIfam" id="TIGR00711">
    <property type="entry name" value="efflux_EmrB"/>
    <property type="match status" value="1"/>
</dbReference>
<dbReference type="Proteomes" id="UP000334820">
    <property type="component" value="Unassembled WGS sequence"/>
</dbReference>